<dbReference type="PANTHER" id="PTHR46797:SF1">
    <property type="entry name" value="METHYLPHOSPHONATE SYNTHASE"/>
    <property type="match status" value="1"/>
</dbReference>
<proteinExistence type="predicted"/>
<organism evidence="3 4">
    <name type="scientific">Marinicrinis lubricantis</name>
    <dbReference type="NCBI Taxonomy" id="2086470"/>
    <lineage>
        <taxon>Bacteria</taxon>
        <taxon>Bacillati</taxon>
        <taxon>Bacillota</taxon>
        <taxon>Bacilli</taxon>
        <taxon>Bacillales</taxon>
        <taxon>Paenibacillaceae</taxon>
    </lineage>
</organism>
<evidence type="ECO:0000313" key="4">
    <source>
        <dbReference type="Proteomes" id="UP001596250"/>
    </source>
</evidence>
<dbReference type="SMART" id="SM00530">
    <property type="entry name" value="HTH_XRE"/>
    <property type="match status" value="1"/>
</dbReference>
<dbReference type="InterPro" id="IPR010982">
    <property type="entry name" value="Lambda_DNA-bd_dom_sf"/>
</dbReference>
<reference evidence="4" key="1">
    <citation type="journal article" date="2019" name="Int. J. Syst. Evol. Microbiol.">
        <title>The Global Catalogue of Microorganisms (GCM) 10K type strain sequencing project: providing services to taxonomists for standard genome sequencing and annotation.</title>
        <authorList>
            <consortium name="The Broad Institute Genomics Platform"/>
            <consortium name="The Broad Institute Genome Sequencing Center for Infectious Disease"/>
            <person name="Wu L."/>
            <person name="Ma J."/>
        </authorList>
    </citation>
    <scope>NUCLEOTIDE SEQUENCE [LARGE SCALE GENOMIC DNA]</scope>
    <source>
        <strain evidence="4">CCM 8749</strain>
    </source>
</reference>
<evidence type="ECO:0000259" key="2">
    <source>
        <dbReference type="PROSITE" id="PS50943"/>
    </source>
</evidence>
<protein>
    <submittedName>
        <fullName evidence="3">Helix-turn-helix domain-containing protein</fullName>
    </submittedName>
</protein>
<keyword evidence="1" id="KW-0238">DNA-binding</keyword>
<dbReference type="RefSeq" id="WP_379894442.1">
    <property type="nucleotide sequence ID" value="NZ_CBCSCT010000054.1"/>
</dbReference>
<dbReference type="Pfam" id="PF01381">
    <property type="entry name" value="HTH_3"/>
    <property type="match status" value="1"/>
</dbReference>
<dbReference type="InterPro" id="IPR001387">
    <property type="entry name" value="Cro/C1-type_HTH"/>
</dbReference>
<name>A0ABW1IPS7_9BACL</name>
<dbReference type="Proteomes" id="UP001596250">
    <property type="component" value="Unassembled WGS sequence"/>
</dbReference>
<feature type="domain" description="HTH cro/C1-type" evidence="2">
    <location>
        <begin position="10"/>
        <end position="64"/>
    </location>
</feature>
<dbReference type="EMBL" id="JBHSQV010000151">
    <property type="protein sequence ID" value="MFC5987112.1"/>
    <property type="molecule type" value="Genomic_DNA"/>
</dbReference>
<dbReference type="SUPFAM" id="SSF47413">
    <property type="entry name" value="lambda repressor-like DNA-binding domains"/>
    <property type="match status" value="1"/>
</dbReference>
<accession>A0ABW1IPS7</accession>
<dbReference type="PANTHER" id="PTHR46797">
    <property type="entry name" value="HTH-TYPE TRANSCRIPTIONAL REGULATOR"/>
    <property type="match status" value="1"/>
</dbReference>
<dbReference type="InterPro" id="IPR050807">
    <property type="entry name" value="TransReg_Diox_bact_type"/>
</dbReference>
<gene>
    <name evidence="3" type="ORF">ACFPXP_11920</name>
</gene>
<dbReference type="Gene3D" id="1.10.260.40">
    <property type="entry name" value="lambda repressor-like DNA-binding domains"/>
    <property type="match status" value="1"/>
</dbReference>
<dbReference type="CDD" id="cd00093">
    <property type="entry name" value="HTH_XRE"/>
    <property type="match status" value="1"/>
</dbReference>
<comment type="caution">
    <text evidence="3">The sequence shown here is derived from an EMBL/GenBank/DDBJ whole genome shotgun (WGS) entry which is preliminary data.</text>
</comment>
<keyword evidence="4" id="KW-1185">Reference proteome</keyword>
<sequence>MEDIQLARRIRAYRKLKGYTQTELAEKIGVSTSVLGAVERGNRRAEMAMVEKLCEVLCIDKSELLSNR</sequence>
<evidence type="ECO:0000256" key="1">
    <source>
        <dbReference type="ARBA" id="ARBA00023125"/>
    </source>
</evidence>
<dbReference type="PROSITE" id="PS50943">
    <property type="entry name" value="HTH_CROC1"/>
    <property type="match status" value="1"/>
</dbReference>
<evidence type="ECO:0000313" key="3">
    <source>
        <dbReference type="EMBL" id="MFC5987112.1"/>
    </source>
</evidence>